<name>A0A0M0HW18_9VIBR</name>
<protein>
    <submittedName>
        <fullName evidence="1">Uncharacterized protein</fullName>
    </submittedName>
</protein>
<dbReference type="STRING" id="171383.AKJ31_19080"/>
<dbReference type="Proteomes" id="UP000037530">
    <property type="component" value="Unassembled WGS sequence"/>
</dbReference>
<proteinExistence type="predicted"/>
<dbReference type="RefSeq" id="WP_053410655.1">
    <property type="nucleotide sequence ID" value="NZ_LHPI01000021.1"/>
</dbReference>
<dbReference type="AlphaFoldDB" id="A0A0M0HW18"/>
<dbReference type="EMBL" id="LHPI01000021">
    <property type="protein sequence ID" value="KOO06047.1"/>
    <property type="molecule type" value="Genomic_DNA"/>
</dbReference>
<dbReference type="PATRIC" id="fig|171383.3.peg.3892"/>
<reference evidence="2" key="1">
    <citation type="submission" date="2015-08" db="EMBL/GenBank/DDBJ databases">
        <title>Vibrio galatheae sp. nov., a novel member of the Vibrionaceae family isolated from the Solomon Islands.</title>
        <authorList>
            <person name="Giubergia S."/>
            <person name="Machado H."/>
            <person name="Mateiu R.V."/>
            <person name="Gram L."/>
        </authorList>
    </citation>
    <scope>NUCLEOTIDE SEQUENCE [LARGE SCALE GENOMIC DNA]</scope>
    <source>
        <strain evidence="2">DSM 19134</strain>
    </source>
</reference>
<keyword evidence="2" id="KW-1185">Reference proteome</keyword>
<accession>A0A0M0HW18</accession>
<comment type="caution">
    <text evidence="1">The sequence shown here is derived from an EMBL/GenBank/DDBJ whole genome shotgun (WGS) entry which is preliminary data.</text>
</comment>
<sequence>MSYVTLPVISLDNLFRLSRDVTSLQSLLAFLCHQAANPGTETTPELAFQYKPSLSVSSDMFAQALGYDNHAHVLERAKTVAGTHYPDFMDQQFESRLLHLVLAEMSQHFKEMPRIKLEFEMVGQMVNSFCQILSNKESRSLEVVVGGSCTGKTLYLVQWLVAYAEANNKEPQIPVIVFGLPSLFENLVKQRPDLFTGERVTHIKVDLDCNNMPSSPTGTPITFIEVDWMSSNEFDDERMYSLASVLSESPNPMWTVFDETMQFTPVVVAFKDSIHNILATEQVGFSNDGQTLFSPTQFTWRLIDPKSLIRFLKAIGSFKDGQADAMAERLMPKHPSGVSAHMAHTLVKNSGLLTLPYQLNERIFYV</sequence>
<evidence type="ECO:0000313" key="1">
    <source>
        <dbReference type="EMBL" id="KOO06047.1"/>
    </source>
</evidence>
<organism evidence="1 2">
    <name type="scientific">Vibrio hepatarius</name>
    <dbReference type="NCBI Taxonomy" id="171383"/>
    <lineage>
        <taxon>Bacteria</taxon>
        <taxon>Pseudomonadati</taxon>
        <taxon>Pseudomonadota</taxon>
        <taxon>Gammaproteobacteria</taxon>
        <taxon>Vibrionales</taxon>
        <taxon>Vibrionaceae</taxon>
        <taxon>Vibrio</taxon>
        <taxon>Vibrio oreintalis group</taxon>
    </lineage>
</organism>
<evidence type="ECO:0000313" key="2">
    <source>
        <dbReference type="Proteomes" id="UP000037530"/>
    </source>
</evidence>
<gene>
    <name evidence="1" type="ORF">AKJ31_19080</name>
</gene>
<dbReference type="OrthoDB" id="9997593at2"/>